<dbReference type="Pfam" id="PF13103">
    <property type="entry name" value="TonB_2"/>
    <property type="match status" value="1"/>
</dbReference>
<dbReference type="EMBL" id="DVJO01000125">
    <property type="protein sequence ID" value="HIS83100.1"/>
    <property type="molecule type" value="Genomic_DNA"/>
</dbReference>
<accession>A0A9D1FW83</accession>
<dbReference type="SUPFAM" id="SSF74653">
    <property type="entry name" value="TolA/TonB C-terminal domain"/>
    <property type="match status" value="1"/>
</dbReference>
<reference evidence="2" key="1">
    <citation type="submission" date="2020-10" db="EMBL/GenBank/DDBJ databases">
        <authorList>
            <person name="Gilroy R."/>
        </authorList>
    </citation>
    <scope>NUCLEOTIDE SEQUENCE</scope>
    <source>
        <strain evidence="2">CHK152-2994</strain>
    </source>
</reference>
<name>A0A9D1FW83_9BACT</name>
<keyword evidence="1" id="KW-0732">Signal</keyword>
<sequence>MKKKLLILAICLFSALSANAANWVAIDSGSDNIQLFIDSDSIKYSSVDTCTYALLYKKGDDAPKFIYAKSNYLTDRAGIVSTEDYNPEEYKPGFYSKHAIAFMKNIADIPLLRSAHNFALAAYSEKAAGNFSADLHLTNINDINDYTVDDSQLGLSDEEYSAYVENIKSVILSNWKTSVYTANSEINLIISINSDGSYNGYRLMKSKGDERAKRSAIAAVNLSAPFAEFPDNAGYVGTVNIPVTFKQKLFKKYVK</sequence>
<proteinExistence type="predicted"/>
<evidence type="ECO:0000313" key="2">
    <source>
        <dbReference type="EMBL" id="HIS83100.1"/>
    </source>
</evidence>
<gene>
    <name evidence="2" type="ORF">IAD41_05795</name>
</gene>
<protein>
    <submittedName>
        <fullName evidence="2">TonB C-terminal domain-containing protein</fullName>
    </submittedName>
</protein>
<organism evidence="2 3">
    <name type="scientific">Candidatus Scatenecus faecavium</name>
    <dbReference type="NCBI Taxonomy" id="2840915"/>
    <lineage>
        <taxon>Bacteria</taxon>
        <taxon>Candidatus Scatenecus</taxon>
    </lineage>
</organism>
<dbReference type="Gene3D" id="3.30.1150.10">
    <property type="match status" value="1"/>
</dbReference>
<feature type="signal peptide" evidence="1">
    <location>
        <begin position="1"/>
        <end position="20"/>
    </location>
</feature>
<dbReference type="Proteomes" id="UP000824139">
    <property type="component" value="Unassembled WGS sequence"/>
</dbReference>
<evidence type="ECO:0000256" key="1">
    <source>
        <dbReference type="SAM" id="SignalP"/>
    </source>
</evidence>
<feature type="chain" id="PRO_5039283435" evidence="1">
    <location>
        <begin position="21"/>
        <end position="255"/>
    </location>
</feature>
<reference evidence="2" key="2">
    <citation type="journal article" date="2021" name="PeerJ">
        <title>Extensive microbial diversity within the chicken gut microbiome revealed by metagenomics and culture.</title>
        <authorList>
            <person name="Gilroy R."/>
            <person name="Ravi A."/>
            <person name="Getino M."/>
            <person name="Pursley I."/>
            <person name="Horton D.L."/>
            <person name="Alikhan N.F."/>
            <person name="Baker D."/>
            <person name="Gharbi K."/>
            <person name="Hall N."/>
            <person name="Watson M."/>
            <person name="Adriaenssens E.M."/>
            <person name="Foster-Nyarko E."/>
            <person name="Jarju S."/>
            <person name="Secka A."/>
            <person name="Antonio M."/>
            <person name="Oren A."/>
            <person name="Chaudhuri R.R."/>
            <person name="La Ragione R."/>
            <person name="Hildebrand F."/>
            <person name="Pallen M.J."/>
        </authorList>
    </citation>
    <scope>NUCLEOTIDE SEQUENCE</scope>
    <source>
        <strain evidence="2">CHK152-2994</strain>
    </source>
</reference>
<evidence type="ECO:0000313" key="3">
    <source>
        <dbReference type="Proteomes" id="UP000824139"/>
    </source>
</evidence>
<comment type="caution">
    <text evidence="2">The sequence shown here is derived from an EMBL/GenBank/DDBJ whole genome shotgun (WGS) entry which is preliminary data.</text>
</comment>
<dbReference type="AlphaFoldDB" id="A0A9D1FW83"/>